<reference evidence="1 2" key="1">
    <citation type="submission" date="2008-12" db="EMBL/GenBank/DDBJ databases">
        <authorList>
            <person name="Fulton L."/>
            <person name="Clifton S."/>
            <person name="Fulton B."/>
            <person name="Xu J."/>
            <person name="Minx P."/>
            <person name="Pepin K.H."/>
            <person name="Johnson M."/>
            <person name="Bhonagiri V."/>
            <person name="Nash W.E."/>
            <person name="Mardis E.R."/>
            <person name="Wilson R.K."/>
        </authorList>
    </citation>
    <scope>NUCLEOTIDE SEQUENCE [LARGE SCALE GENOMIC DNA]</scope>
    <source>
        <strain evidence="1 2">DSM 14838</strain>
    </source>
</reference>
<dbReference type="HOGENOM" id="CLU_3246961_0_0_10"/>
<organism evidence="1 2">
    <name type="scientific">Bacteroides cellulosilyticus DSM 14838</name>
    <dbReference type="NCBI Taxonomy" id="537012"/>
    <lineage>
        <taxon>Bacteria</taxon>
        <taxon>Pseudomonadati</taxon>
        <taxon>Bacteroidota</taxon>
        <taxon>Bacteroidia</taxon>
        <taxon>Bacteroidales</taxon>
        <taxon>Bacteroidaceae</taxon>
        <taxon>Bacteroides</taxon>
    </lineage>
</organism>
<dbReference type="EMBL" id="ACCH01000342">
    <property type="protein sequence ID" value="EEF87968.1"/>
    <property type="molecule type" value="Genomic_DNA"/>
</dbReference>
<proteinExistence type="predicted"/>
<reference evidence="1 2" key="2">
    <citation type="submission" date="2009-01" db="EMBL/GenBank/DDBJ databases">
        <title>Draft genome sequence of Bacteroides cellulosilyticus (DSM 14838).</title>
        <authorList>
            <person name="Sudarsanam P."/>
            <person name="Ley R."/>
            <person name="Guruge J."/>
            <person name="Turnbaugh P.J."/>
            <person name="Mahowald M."/>
            <person name="Liep D."/>
            <person name="Gordon J."/>
        </authorList>
    </citation>
    <scope>NUCLEOTIDE SEQUENCE [LARGE SCALE GENOMIC DNA]</scope>
    <source>
        <strain evidence="1 2">DSM 14838</strain>
    </source>
</reference>
<evidence type="ECO:0000313" key="2">
    <source>
        <dbReference type="Proteomes" id="UP000003711"/>
    </source>
</evidence>
<accession>E2NJE4</accession>
<sequence>MHPDRKNTFTSALVAFFKFVIRNLVTKEKFYMDSPESPVSAL</sequence>
<name>E2NJE4_9BACE</name>
<dbReference type="AlphaFoldDB" id="E2NJE4"/>
<evidence type="ECO:0000313" key="1">
    <source>
        <dbReference type="EMBL" id="EEF87968.1"/>
    </source>
</evidence>
<protein>
    <submittedName>
        <fullName evidence="1">Uncharacterized protein</fullName>
    </submittedName>
</protein>
<gene>
    <name evidence="1" type="ORF">BACCELL_04430</name>
</gene>
<dbReference type="Proteomes" id="UP000003711">
    <property type="component" value="Unassembled WGS sequence"/>
</dbReference>
<comment type="caution">
    <text evidence="1">The sequence shown here is derived from an EMBL/GenBank/DDBJ whole genome shotgun (WGS) entry which is preliminary data.</text>
</comment>